<dbReference type="Gene3D" id="3.30.420.40">
    <property type="match status" value="2"/>
</dbReference>
<protein>
    <submittedName>
        <fullName evidence="1">Unannotated protein</fullName>
    </submittedName>
</protein>
<dbReference type="Pfam" id="PF00480">
    <property type="entry name" value="ROK"/>
    <property type="match status" value="1"/>
</dbReference>
<sequence length="322" mass="31977">MVAPVAANCVIGVDIGGTKMLVGVVDESLGVLHRIQQPTADADTNELLDRLASMVDEAVEAAPGEVLGVGFGVAGILDAKAGMIAAAPHLPLVGVPFEALMGERLGVPVAVDNDGNTSMLAEWLHGAAKGVSDAVMLTVGTGIGGGIVANGGLVRGSSGGGAEFGHMVIEQDGEQCSCGGHGHFEWYASGDAIGRAGERLAGRNPASALAAAAVEGREVTGALVTELAHDGDAASIEAIVEVGKRLGQGMVSITNIFNPELIVVGGGAIAAGDLLLGPAREIVEREALASLGANVSIVPAEFGADAGVIGAAVLAFEQMAQA</sequence>
<dbReference type="InterPro" id="IPR000600">
    <property type="entry name" value="ROK"/>
</dbReference>
<name>A0A6J5Z1S0_9ZZZZ</name>
<dbReference type="PANTHER" id="PTHR18964">
    <property type="entry name" value="ROK (REPRESSOR, ORF, KINASE) FAMILY"/>
    <property type="match status" value="1"/>
</dbReference>
<proteinExistence type="predicted"/>
<dbReference type="SUPFAM" id="SSF53067">
    <property type="entry name" value="Actin-like ATPase domain"/>
    <property type="match status" value="1"/>
</dbReference>
<dbReference type="InterPro" id="IPR043129">
    <property type="entry name" value="ATPase_NBD"/>
</dbReference>
<gene>
    <name evidence="1" type="ORF">UFOPK3522_00128</name>
</gene>
<organism evidence="1">
    <name type="scientific">freshwater metagenome</name>
    <dbReference type="NCBI Taxonomy" id="449393"/>
    <lineage>
        <taxon>unclassified sequences</taxon>
        <taxon>metagenomes</taxon>
        <taxon>ecological metagenomes</taxon>
    </lineage>
</organism>
<accession>A0A6J5Z1S0</accession>
<dbReference type="PROSITE" id="PS01125">
    <property type="entry name" value="ROK"/>
    <property type="match status" value="1"/>
</dbReference>
<dbReference type="EMBL" id="CAESAO010000006">
    <property type="protein sequence ID" value="CAB4335157.1"/>
    <property type="molecule type" value="Genomic_DNA"/>
</dbReference>
<dbReference type="InterPro" id="IPR049874">
    <property type="entry name" value="ROK_cs"/>
</dbReference>
<dbReference type="AlphaFoldDB" id="A0A6J5Z1S0"/>
<reference evidence="1" key="1">
    <citation type="submission" date="2020-05" db="EMBL/GenBank/DDBJ databases">
        <authorList>
            <person name="Chiriac C."/>
            <person name="Salcher M."/>
            <person name="Ghai R."/>
            <person name="Kavagutti S V."/>
        </authorList>
    </citation>
    <scope>NUCLEOTIDE SEQUENCE</scope>
</reference>
<evidence type="ECO:0000313" key="1">
    <source>
        <dbReference type="EMBL" id="CAB4335157.1"/>
    </source>
</evidence>
<dbReference type="PANTHER" id="PTHR18964:SF173">
    <property type="entry name" value="GLUCOKINASE"/>
    <property type="match status" value="1"/>
</dbReference>